<dbReference type="InterPro" id="IPR000843">
    <property type="entry name" value="HTH_LacI"/>
</dbReference>
<reference evidence="5 6" key="1">
    <citation type="journal article" date="2015" name="Genome Announc.">
        <title>Expanding the biotechnology potential of lactobacilli through comparative genomics of 213 strains and associated genera.</title>
        <authorList>
            <person name="Sun Z."/>
            <person name="Harris H.M."/>
            <person name="McCann A."/>
            <person name="Guo C."/>
            <person name="Argimon S."/>
            <person name="Zhang W."/>
            <person name="Yang X."/>
            <person name="Jeffery I.B."/>
            <person name="Cooney J.C."/>
            <person name="Kagawa T.F."/>
            <person name="Liu W."/>
            <person name="Song Y."/>
            <person name="Salvetti E."/>
            <person name="Wrobel A."/>
            <person name="Rasinkangas P."/>
            <person name="Parkhill J."/>
            <person name="Rea M.C."/>
            <person name="O'Sullivan O."/>
            <person name="Ritari J."/>
            <person name="Douillard F.P."/>
            <person name="Paul Ross R."/>
            <person name="Yang R."/>
            <person name="Briner A.E."/>
            <person name="Felis G.E."/>
            <person name="de Vos W.M."/>
            <person name="Barrangou R."/>
            <person name="Klaenhammer T.R."/>
            <person name="Caufield P.W."/>
            <person name="Cui Y."/>
            <person name="Zhang H."/>
            <person name="O'Toole P.W."/>
        </authorList>
    </citation>
    <scope>NUCLEOTIDE SEQUENCE [LARGE SCALE GENOMIC DNA]</scope>
    <source>
        <strain evidence="5 6">DSM 19682</strain>
    </source>
</reference>
<dbReference type="SUPFAM" id="SSF53822">
    <property type="entry name" value="Periplasmic binding protein-like I"/>
    <property type="match status" value="1"/>
</dbReference>
<keyword evidence="6" id="KW-1185">Reference proteome</keyword>
<dbReference type="OrthoDB" id="9798934at2"/>
<evidence type="ECO:0000259" key="4">
    <source>
        <dbReference type="PROSITE" id="PS50932"/>
    </source>
</evidence>
<keyword evidence="3" id="KW-0804">Transcription</keyword>
<dbReference type="EMBL" id="AZDZ01000019">
    <property type="protein sequence ID" value="KRK78949.1"/>
    <property type="molecule type" value="Genomic_DNA"/>
</dbReference>
<dbReference type="PROSITE" id="PS50932">
    <property type="entry name" value="HTH_LACI_2"/>
    <property type="match status" value="1"/>
</dbReference>
<evidence type="ECO:0000256" key="1">
    <source>
        <dbReference type="ARBA" id="ARBA00023015"/>
    </source>
</evidence>
<dbReference type="STRING" id="1423775.FD03_GL001308"/>
<evidence type="ECO:0000256" key="3">
    <source>
        <dbReference type="ARBA" id="ARBA00023163"/>
    </source>
</evidence>
<keyword evidence="2" id="KW-0238">DNA-binding</keyword>
<feature type="domain" description="HTH lacI-type" evidence="4">
    <location>
        <begin position="2"/>
        <end position="56"/>
    </location>
</feature>
<dbReference type="Gene3D" id="3.40.50.2300">
    <property type="match status" value="2"/>
</dbReference>
<keyword evidence="1" id="KW-0805">Transcription regulation</keyword>
<sequence length="331" mass="36522">MPTLKDIAKLAHVDISTVSRALNDSPYVHPNTKKRILEAANELKYHSNSTKEVFTTGKVHAVGIIIPNAKLNIFMDFIQQAELQADAVNYDVIVCLSNDDGEKEKRLLQKMRAGLVDGIIIASTGDNNSLLEDINSSGTPIVQIFREVDQNLDSISIDYSKSVETAFNVLIEKDCKQIGLVNGPICDISYKNKSEAYQRLATNYDLPIIVQNTKDYPKSFVNAGYNLAKKLLKASPNIDAILTANDPEALGVTKYLNDQNIPIPEKIKVISLAGSTLSDLLPIKVSATVFPIDEVSLHALSLIISKVEKLDRDSPLKHLKVNVEYISRMTC</sequence>
<dbReference type="GO" id="GO:0003700">
    <property type="term" value="F:DNA-binding transcription factor activity"/>
    <property type="evidence" value="ECO:0007669"/>
    <property type="project" value="TreeGrafter"/>
</dbReference>
<dbReference type="Pfam" id="PF00532">
    <property type="entry name" value="Peripla_BP_1"/>
    <property type="match status" value="1"/>
</dbReference>
<dbReference type="PANTHER" id="PTHR30146:SF109">
    <property type="entry name" value="HTH-TYPE TRANSCRIPTIONAL REGULATOR GALS"/>
    <property type="match status" value="1"/>
</dbReference>
<dbReference type="GO" id="GO:0000976">
    <property type="term" value="F:transcription cis-regulatory region binding"/>
    <property type="evidence" value="ECO:0007669"/>
    <property type="project" value="TreeGrafter"/>
</dbReference>
<accession>A0A0R1K5Y0</accession>
<gene>
    <name evidence="5" type="ORF">FD03_GL001308</name>
</gene>
<proteinExistence type="predicted"/>
<comment type="caution">
    <text evidence="5">The sequence shown here is derived from an EMBL/GenBank/DDBJ whole genome shotgun (WGS) entry which is preliminary data.</text>
</comment>
<dbReference type="Gene3D" id="1.10.260.40">
    <property type="entry name" value="lambda repressor-like DNA-binding domains"/>
    <property type="match status" value="1"/>
</dbReference>
<evidence type="ECO:0000313" key="6">
    <source>
        <dbReference type="Proteomes" id="UP000051248"/>
    </source>
</evidence>
<dbReference type="eggNOG" id="COG1609">
    <property type="taxonomic scope" value="Bacteria"/>
</dbReference>
<dbReference type="CDD" id="cd06267">
    <property type="entry name" value="PBP1_LacI_sugar_binding-like"/>
    <property type="match status" value="1"/>
</dbReference>
<dbReference type="PATRIC" id="fig|1423775.4.peg.1338"/>
<evidence type="ECO:0000313" key="5">
    <source>
        <dbReference type="EMBL" id="KRK78949.1"/>
    </source>
</evidence>
<dbReference type="SMART" id="SM00354">
    <property type="entry name" value="HTH_LACI"/>
    <property type="match status" value="1"/>
</dbReference>
<organism evidence="5 6">
    <name type="scientific">Companilactobacillus nodensis DSM 19682 = JCM 14932 = NBRC 107160</name>
    <dbReference type="NCBI Taxonomy" id="1423775"/>
    <lineage>
        <taxon>Bacteria</taxon>
        <taxon>Bacillati</taxon>
        <taxon>Bacillota</taxon>
        <taxon>Bacilli</taxon>
        <taxon>Lactobacillales</taxon>
        <taxon>Lactobacillaceae</taxon>
        <taxon>Companilactobacillus</taxon>
    </lineage>
</organism>
<name>A0A0R1K5Y0_9LACO</name>
<dbReference type="InterPro" id="IPR010982">
    <property type="entry name" value="Lambda_DNA-bd_dom_sf"/>
</dbReference>
<dbReference type="SUPFAM" id="SSF47413">
    <property type="entry name" value="lambda repressor-like DNA-binding domains"/>
    <property type="match status" value="1"/>
</dbReference>
<dbReference type="AlphaFoldDB" id="A0A0R1K5Y0"/>
<evidence type="ECO:0000256" key="2">
    <source>
        <dbReference type="ARBA" id="ARBA00023125"/>
    </source>
</evidence>
<dbReference type="Pfam" id="PF00356">
    <property type="entry name" value="LacI"/>
    <property type="match status" value="1"/>
</dbReference>
<dbReference type="PANTHER" id="PTHR30146">
    <property type="entry name" value="LACI-RELATED TRANSCRIPTIONAL REPRESSOR"/>
    <property type="match status" value="1"/>
</dbReference>
<protein>
    <recommendedName>
        <fullName evidence="4">HTH lacI-type domain-containing protein</fullName>
    </recommendedName>
</protein>
<dbReference type="CDD" id="cd01392">
    <property type="entry name" value="HTH_LacI"/>
    <property type="match status" value="1"/>
</dbReference>
<dbReference type="InterPro" id="IPR001761">
    <property type="entry name" value="Peripla_BP/Lac1_sug-bd_dom"/>
</dbReference>
<dbReference type="RefSeq" id="WP_056979784.1">
    <property type="nucleotide sequence ID" value="NZ_AZDZ01000019.1"/>
</dbReference>
<dbReference type="Proteomes" id="UP000051248">
    <property type="component" value="Unassembled WGS sequence"/>
</dbReference>
<dbReference type="InterPro" id="IPR028082">
    <property type="entry name" value="Peripla_BP_I"/>
</dbReference>